<protein>
    <recommendedName>
        <fullName evidence="5">Secreted protein/lipoprotein</fullName>
    </recommendedName>
</protein>
<keyword evidence="4" id="KW-1185">Reference proteome</keyword>
<organism evidence="3 4">
    <name type="scientific">Streptomyces antnestii</name>
    <dbReference type="NCBI Taxonomy" id="2494256"/>
    <lineage>
        <taxon>Bacteria</taxon>
        <taxon>Bacillati</taxon>
        <taxon>Actinomycetota</taxon>
        <taxon>Actinomycetes</taxon>
        <taxon>Kitasatosporales</taxon>
        <taxon>Streptomycetaceae</taxon>
        <taxon>Streptomyces</taxon>
    </lineage>
</organism>
<evidence type="ECO:0000313" key="4">
    <source>
        <dbReference type="Proteomes" id="UP000283128"/>
    </source>
</evidence>
<reference evidence="3 4" key="1">
    <citation type="submission" date="2019-01" db="EMBL/GenBank/DDBJ databases">
        <title>Genome sequences of Streptomyces and Rhizobium isolates collected from root and soil.</title>
        <authorList>
            <person name="Chhettri S."/>
            <person name="Sevigny J.L."/>
            <person name="Sen A."/>
            <person name="Ennis N."/>
            <person name="Tisa L."/>
        </authorList>
    </citation>
    <scope>NUCLEOTIDE SEQUENCE [LARGE SCALE GENOMIC DNA]</scope>
    <source>
        <strain evidence="3 4">San01</strain>
    </source>
</reference>
<proteinExistence type="predicted"/>
<comment type="caution">
    <text evidence="3">The sequence shown here is derived from an EMBL/GenBank/DDBJ whole genome shotgun (WGS) entry which is preliminary data.</text>
</comment>
<dbReference type="Proteomes" id="UP000283128">
    <property type="component" value="Unassembled WGS sequence"/>
</dbReference>
<evidence type="ECO:0000256" key="1">
    <source>
        <dbReference type="SAM" id="MobiDB-lite"/>
    </source>
</evidence>
<accession>A0A3S2V470</accession>
<dbReference type="AlphaFoldDB" id="A0A3S2V470"/>
<dbReference type="OrthoDB" id="3387754at2"/>
<evidence type="ECO:0008006" key="5">
    <source>
        <dbReference type="Google" id="ProtNLM"/>
    </source>
</evidence>
<dbReference type="EMBL" id="RZYA01000035">
    <property type="protein sequence ID" value="RVU15138.1"/>
    <property type="molecule type" value="Genomic_DNA"/>
</dbReference>
<name>A0A3S2V470_9ACTN</name>
<keyword evidence="2" id="KW-0732">Signal</keyword>
<dbReference type="PROSITE" id="PS51257">
    <property type="entry name" value="PROKAR_LIPOPROTEIN"/>
    <property type="match status" value="1"/>
</dbReference>
<evidence type="ECO:0000313" key="3">
    <source>
        <dbReference type="EMBL" id="RVU15138.1"/>
    </source>
</evidence>
<feature type="signal peptide" evidence="2">
    <location>
        <begin position="1"/>
        <end position="25"/>
    </location>
</feature>
<gene>
    <name evidence="3" type="ORF">EOT10_39810</name>
</gene>
<feature type="region of interest" description="Disordered" evidence="1">
    <location>
        <begin position="30"/>
        <end position="66"/>
    </location>
</feature>
<feature type="chain" id="PRO_5039157606" description="Secreted protein/lipoprotein" evidence="2">
    <location>
        <begin position="26"/>
        <end position="200"/>
    </location>
</feature>
<evidence type="ECO:0000256" key="2">
    <source>
        <dbReference type="SAM" id="SignalP"/>
    </source>
</evidence>
<sequence length="200" mass="21602">MGHSRLRRRNRNRIPILFVALAVLAAVSGCSSDDGASGGSKQPPSTPASHAKPEHSPSSDPNASQKKAVLAVYDAMSAEQAKAYHQASAKGTDLEKYASLDALSKIELDLGRMKEAGTVVRGKLGHDPDVKLAMDAKPPKATIKDCVDLSEYRIYDTKAKKVKPLPPEQPVRYVLTVKAERWDGGRWMVTDINPQGGPEC</sequence>